<comment type="caution">
    <text evidence="3">The sequence shown here is derived from an EMBL/GenBank/DDBJ whole genome shotgun (WGS) entry which is preliminary data.</text>
</comment>
<dbReference type="RefSeq" id="WP_310372798.1">
    <property type="nucleotide sequence ID" value="NZ_JAVDYB010000001.1"/>
</dbReference>
<evidence type="ECO:0000313" key="4">
    <source>
        <dbReference type="Proteomes" id="UP001183643"/>
    </source>
</evidence>
<dbReference type="GO" id="GO:0035438">
    <property type="term" value="F:cyclic-di-GMP binding"/>
    <property type="evidence" value="ECO:0007669"/>
    <property type="project" value="InterPro"/>
</dbReference>
<organism evidence="3 4">
    <name type="scientific">Catenuloplanes atrovinosus</name>
    <dbReference type="NCBI Taxonomy" id="137266"/>
    <lineage>
        <taxon>Bacteria</taxon>
        <taxon>Bacillati</taxon>
        <taxon>Actinomycetota</taxon>
        <taxon>Actinomycetes</taxon>
        <taxon>Micromonosporales</taxon>
        <taxon>Micromonosporaceae</taxon>
        <taxon>Catenuloplanes</taxon>
    </lineage>
</organism>
<dbReference type="InterPro" id="IPR009926">
    <property type="entry name" value="T3SS_YcgR_PilZN"/>
</dbReference>
<name>A0AAE3YVB5_9ACTN</name>
<dbReference type="Proteomes" id="UP001183643">
    <property type="component" value="Unassembled WGS sequence"/>
</dbReference>
<sequence>MDRWVNVSFTSPGINERVEITVKRGGTYRSRVEDLDGSLISLAAPLDLLVTDVPDPGMELTVRWTAGERGRYAADAVIARIVHGHVSTWVVELTSRPVIEQNREYVRGGGGEPVELTIGEDGESHRGEVIDVSERSVKAVFKRLAIAENTEVSLRLLLEDERMTLHGTVYRVVDQAATSEVQVVLMLDADERQAQAIRRHVMNLQRLARARSRDHA</sequence>
<feature type="domain" description="PilZ" evidence="1">
    <location>
        <begin position="101"/>
        <end position="202"/>
    </location>
</feature>
<proteinExistence type="predicted"/>
<dbReference type="Pfam" id="PF07238">
    <property type="entry name" value="PilZ"/>
    <property type="match status" value="1"/>
</dbReference>
<evidence type="ECO:0000259" key="1">
    <source>
        <dbReference type="Pfam" id="PF07238"/>
    </source>
</evidence>
<keyword evidence="4" id="KW-1185">Reference proteome</keyword>
<feature type="domain" description="Type III secretion system flagellar brake protein YcgR PilZN" evidence="2">
    <location>
        <begin position="14"/>
        <end position="91"/>
    </location>
</feature>
<evidence type="ECO:0008006" key="5">
    <source>
        <dbReference type="Google" id="ProtNLM"/>
    </source>
</evidence>
<dbReference type="EMBL" id="JAVDYB010000001">
    <property type="protein sequence ID" value="MDR7279316.1"/>
    <property type="molecule type" value="Genomic_DNA"/>
</dbReference>
<dbReference type="InterPro" id="IPR009875">
    <property type="entry name" value="PilZ_domain"/>
</dbReference>
<reference evidence="3" key="1">
    <citation type="submission" date="2023-07" db="EMBL/GenBank/DDBJ databases">
        <title>Sequencing the genomes of 1000 actinobacteria strains.</title>
        <authorList>
            <person name="Klenk H.-P."/>
        </authorList>
    </citation>
    <scope>NUCLEOTIDE SEQUENCE</scope>
    <source>
        <strain evidence="3">DSM 44707</strain>
    </source>
</reference>
<gene>
    <name evidence="3" type="ORF">J2S41_006094</name>
</gene>
<evidence type="ECO:0000313" key="3">
    <source>
        <dbReference type="EMBL" id="MDR7279316.1"/>
    </source>
</evidence>
<dbReference type="Pfam" id="PF12945">
    <property type="entry name" value="PilZNR"/>
    <property type="match status" value="1"/>
</dbReference>
<dbReference type="AlphaFoldDB" id="A0AAE3YVB5"/>
<protein>
    <recommendedName>
        <fullName evidence="5">PilZ domain-containing protein</fullName>
    </recommendedName>
</protein>
<accession>A0AAE3YVB5</accession>
<evidence type="ECO:0000259" key="2">
    <source>
        <dbReference type="Pfam" id="PF12945"/>
    </source>
</evidence>